<evidence type="ECO:0000256" key="2">
    <source>
        <dbReference type="ARBA" id="ARBA00009877"/>
    </source>
</evidence>
<evidence type="ECO:0000256" key="1">
    <source>
        <dbReference type="ARBA" id="ARBA00004141"/>
    </source>
</evidence>
<keyword evidence="7" id="KW-1185">Reference proteome</keyword>
<name>A0A319DS35_9EURO</name>
<dbReference type="PANTHER" id="PTHR12428">
    <property type="entry name" value="OXA1"/>
    <property type="match status" value="1"/>
</dbReference>
<dbReference type="GO" id="GO:0032977">
    <property type="term" value="F:membrane insertase activity"/>
    <property type="evidence" value="ECO:0007669"/>
    <property type="project" value="InterPro"/>
</dbReference>
<evidence type="ECO:0000313" key="6">
    <source>
        <dbReference type="EMBL" id="PYH99234.1"/>
    </source>
</evidence>
<evidence type="ECO:0000256" key="3">
    <source>
        <dbReference type="ARBA" id="ARBA00022692"/>
    </source>
</evidence>
<evidence type="ECO:0000256" key="5">
    <source>
        <dbReference type="ARBA" id="ARBA00023136"/>
    </source>
</evidence>
<keyword evidence="5" id="KW-0472">Membrane</keyword>
<proteinExistence type="inferred from homology"/>
<dbReference type="GO" id="GO:0033617">
    <property type="term" value="P:mitochondrial respiratory chain complex IV assembly"/>
    <property type="evidence" value="ECO:0007669"/>
    <property type="project" value="TreeGrafter"/>
</dbReference>
<dbReference type="EMBL" id="KZ825804">
    <property type="protein sequence ID" value="PYH99234.1"/>
    <property type="molecule type" value="Genomic_DNA"/>
</dbReference>
<comment type="subcellular location">
    <subcellularLocation>
        <location evidence="1">Membrane</location>
        <topology evidence="1">Multi-pass membrane protein</topology>
    </subcellularLocation>
</comment>
<accession>A0A319DS35</accession>
<comment type="similarity">
    <text evidence="2">Belongs to the OXA1/ALB3/YidC family.</text>
</comment>
<dbReference type="PANTHER" id="PTHR12428:SF65">
    <property type="entry name" value="CYTOCHROME C OXIDASE ASSEMBLY PROTEIN COX18, MITOCHONDRIAL"/>
    <property type="match status" value="1"/>
</dbReference>
<keyword evidence="4" id="KW-1133">Transmembrane helix</keyword>
<sequence>MRPFRLSPTLRKTAVFHHQVRHFHPTRPSPFLNEALELSSSFIHGVHSISGLPWALSIPLTALIVRTSVALPLQVYSKIQARRERDAQPLLSAWAKQHRDQIFKDKHGRLPVGSDNLSPGERMMAMKAVNKTQKAVHRQLGISRFWKMANFLQIPIWISVMESLRAMSGNNRGLVPWLLSCLEPTVEGESPLRLAIEPSLATEGALWFPDLLAGDPTGILPLAMTASILLNIRAGWKAPPMKDLAALPKIEMYKKLSVRGLRLFIQVLALNIGLSSYVAEMPAALMIYWTTSTNIATLQTLLLDRVMFPTKPLKPWTKYFMLPNSPVKHINLKP</sequence>
<gene>
    <name evidence="6" type="ORF">BO71DRAFT_425388</name>
</gene>
<dbReference type="VEuPathDB" id="FungiDB:BO71DRAFT_425388"/>
<keyword evidence="3" id="KW-0812">Transmembrane</keyword>
<evidence type="ECO:0000313" key="7">
    <source>
        <dbReference type="Proteomes" id="UP000247810"/>
    </source>
</evidence>
<organism evidence="6 7">
    <name type="scientific">Aspergillus ellipticus CBS 707.79</name>
    <dbReference type="NCBI Taxonomy" id="1448320"/>
    <lineage>
        <taxon>Eukaryota</taxon>
        <taxon>Fungi</taxon>
        <taxon>Dikarya</taxon>
        <taxon>Ascomycota</taxon>
        <taxon>Pezizomycotina</taxon>
        <taxon>Eurotiomycetes</taxon>
        <taxon>Eurotiomycetidae</taxon>
        <taxon>Eurotiales</taxon>
        <taxon>Aspergillaceae</taxon>
        <taxon>Aspergillus</taxon>
        <taxon>Aspergillus subgen. Circumdati</taxon>
    </lineage>
</organism>
<dbReference type="GO" id="GO:0032979">
    <property type="term" value="P:protein insertion into mitochondrial inner membrane from matrix"/>
    <property type="evidence" value="ECO:0007669"/>
    <property type="project" value="TreeGrafter"/>
</dbReference>
<protein>
    <submittedName>
        <fullName evidence="6">Mitochondrial export translocase Oxa2</fullName>
    </submittedName>
</protein>
<dbReference type="STRING" id="1448320.A0A319DS35"/>
<dbReference type="InterPro" id="IPR001708">
    <property type="entry name" value="YidC/ALB3/OXA1/COX18"/>
</dbReference>
<dbReference type="GO" id="GO:0005743">
    <property type="term" value="C:mitochondrial inner membrane"/>
    <property type="evidence" value="ECO:0007669"/>
    <property type="project" value="TreeGrafter"/>
</dbReference>
<evidence type="ECO:0000256" key="4">
    <source>
        <dbReference type="ARBA" id="ARBA00022989"/>
    </source>
</evidence>
<dbReference type="AlphaFoldDB" id="A0A319DS35"/>
<dbReference type="Proteomes" id="UP000247810">
    <property type="component" value="Unassembled WGS sequence"/>
</dbReference>
<reference evidence="6 7" key="1">
    <citation type="submission" date="2018-02" db="EMBL/GenBank/DDBJ databases">
        <title>The genomes of Aspergillus section Nigri reveals drivers in fungal speciation.</title>
        <authorList>
            <consortium name="DOE Joint Genome Institute"/>
            <person name="Vesth T.C."/>
            <person name="Nybo J."/>
            <person name="Theobald S."/>
            <person name="Brandl J."/>
            <person name="Frisvad J.C."/>
            <person name="Nielsen K.F."/>
            <person name="Lyhne E.K."/>
            <person name="Kogle M.E."/>
            <person name="Kuo A."/>
            <person name="Riley R."/>
            <person name="Clum A."/>
            <person name="Nolan M."/>
            <person name="Lipzen A."/>
            <person name="Salamov A."/>
            <person name="Henrissat B."/>
            <person name="Wiebenga A."/>
            <person name="De vries R.P."/>
            <person name="Grigoriev I.V."/>
            <person name="Mortensen U.H."/>
            <person name="Andersen M.R."/>
            <person name="Baker S.E."/>
        </authorList>
    </citation>
    <scope>NUCLEOTIDE SEQUENCE [LARGE SCALE GENOMIC DNA]</scope>
    <source>
        <strain evidence="6 7">CBS 707.79</strain>
    </source>
</reference>
<dbReference type="OrthoDB" id="2148490at2759"/>